<feature type="transmembrane region" description="Helical" evidence="1">
    <location>
        <begin position="286"/>
        <end position="310"/>
    </location>
</feature>
<accession>A0A2N1UP01</accession>
<dbReference type="InterPro" id="IPR018476">
    <property type="entry name" value="GlyceroP-diester-Pdiesterase_M"/>
</dbReference>
<feature type="transmembrane region" description="Helical" evidence="1">
    <location>
        <begin position="82"/>
        <end position="114"/>
    </location>
</feature>
<organism evidence="3 4">
    <name type="scientific">Candidatus Kuenenbacteria bacterium HGW-Kuenenbacteria-1</name>
    <dbReference type="NCBI Taxonomy" id="2013812"/>
    <lineage>
        <taxon>Bacteria</taxon>
        <taxon>Candidatus Kueneniibacteriota</taxon>
    </lineage>
</organism>
<feature type="transmembrane region" description="Helical" evidence="1">
    <location>
        <begin position="135"/>
        <end position="168"/>
    </location>
</feature>
<feature type="transmembrane region" description="Helical" evidence="1">
    <location>
        <begin position="46"/>
        <end position="76"/>
    </location>
</feature>
<evidence type="ECO:0000259" key="2">
    <source>
        <dbReference type="Pfam" id="PF10110"/>
    </source>
</evidence>
<evidence type="ECO:0000313" key="3">
    <source>
        <dbReference type="EMBL" id="PKL72602.1"/>
    </source>
</evidence>
<protein>
    <recommendedName>
        <fullName evidence="2">Glycerophosphoryl diester phosphodiesterase membrane domain-containing protein</fullName>
    </recommendedName>
</protein>
<reference evidence="3 4" key="1">
    <citation type="journal article" date="2017" name="ISME J.">
        <title>Potential for microbial H2 and metal transformations associated with novel bacteria and archaea in deep terrestrial subsurface sediments.</title>
        <authorList>
            <person name="Hernsdorf A.W."/>
            <person name="Amano Y."/>
            <person name="Miyakawa K."/>
            <person name="Ise K."/>
            <person name="Suzuki Y."/>
            <person name="Anantharaman K."/>
            <person name="Probst A."/>
            <person name="Burstein D."/>
            <person name="Thomas B.C."/>
            <person name="Banfield J.F."/>
        </authorList>
    </citation>
    <scope>NUCLEOTIDE SEQUENCE [LARGE SCALE GENOMIC DNA]</scope>
    <source>
        <strain evidence="3">HGW-Kuenenbacteria-1</strain>
    </source>
</reference>
<feature type="transmembrane region" description="Helical" evidence="1">
    <location>
        <begin position="202"/>
        <end position="230"/>
    </location>
</feature>
<dbReference type="Proteomes" id="UP000233414">
    <property type="component" value="Unassembled WGS sequence"/>
</dbReference>
<feature type="transmembrane region" description="Helical" evidence="1">
    <location>
        <begin position="242"/>
        <end position="266"/>
    </location>
</feature>
<dbReference type="AlphaFoldDB" id="A0A2N1UP01"/>
<evidence type="ECO:0000256" key="1">
    <source>
        <dbReference type="SAM" id="Phobius"/>
    </source>
</evidence>
<dbReference type="EMBL" id="PGYQ01000002">
    <property type="protein sequence ID" value="PKL72602.1"/>
    <property type="molecule type" value="Genomic_DNA"/>
</dbReference>
<keyword evidence="1" id="KW-1133">Transmembrane helix</keyword>
<feature type="domain" description="Glycerophosphoryl diester phosphodiesterase membrane" evidence="2">
    <location>
        <begin position="151"/>
        <end position="303"/>
    </location>
</feature>
<comment type="caution">
    <text evidence="3">The sequence shown here is derived from an EMBL/GenBank/DDBJ whole genome shotgun (WGS) entry which is preliminary data.</text>
</comment>
<sequence>MENQQTVQQPVQQTVAPLAQPIVMPLLRASVVLGQAWQIYKKRIGVFLGIMGLSILAMVGFGVLIGGIGALVFYFIYLKFTITGIALLIFLAILLILIICISQSWLFTALLYAIKDKEDKIGIIESYKRGWNKILSYLWISFLAGFIILGGCYLFCIPGIMFSVLFSLAAFVLIEENLKGMNALLKSWEYVKGRWWSVFWRFFFIGIVCMLIIFGVFCLFGIFGLILNFLKVPFILGIIDVALNLFMVVFEFLAIPLIMVYLFLVYKNLKDVKGEFVFTPTKGKKAIFISIGVFGILVIFAIAIFATLNFKSIMKPYILKSQQINTGQDQLNNMGQIRTQLDVFYIKNLRYPSSLNELSLDPSQASILINLLTNQPYDYRLQAEGEDYLLCDKDPAITYSPEDQQPVCVASETDFDNLGDEDLDYSVPKE</sequence>
<dbReference type="Pfam" id="PF10110">
    <property type="entry name" value="GPDPase_memb"/>
    <property type="match status" value="1"/>
</dbReference>
<proteinExistence type="predicted"/>
<keyword evidence="1" id="KW-0472">Membrane</keyword>
<name>A0A2N1UP01_9BACT</name>
<evidence type="ECO:0000313" key="4">
    <source>
        <dbReference type="Proteomes" id="UP000233414"/>
    </source>
</evidence>
<gene>
    <name evidence="3" type="ORF">CVV26_01160</name>
</gene>
<keyword evidence="1" id="KW-0812">Transmembrane</keyword>